<proteinExistence type="predicted"/>
<feature type="coiled-coil region" evidence="2">
    <location>
        <begin position="254"/>
        <end position="309"/>
    </location>
</feature>
<feature type="coiled-coil region" evidence="2">
    <location>
        <begin position="338"/>
        <end position="365"/>
    </location>
</feature>
<feature type="region of interest" description="Disordered" evidence="3">
    <location>
        <begin position="74"/>
        <end position="94"/>
    </location>
</feature>
<dbReference type="AlphaFoldDB" id="A0A7J7KE97"/>
<keyword evidence="6" id="KW-1185">Reference proteome</keyword>
<name>A0A7J7KE97_BUGNE</name>
<evidence type="ECO:0000259" key="4">
    <source>
        <dbReference type="Pfam" id="PF21771"/>
    </source>
</evidence>
<feature type="domain" description="Cilia- and flagella-associated protein 58 central coiled coil" evidence="4">
    <location>
        <begin position="474"/>
        <end position="683"/>
    </location>
</feature>
<dbReference type="GO" id="GO:0005856">
    <property type="term" value="C:cytoskeleton"/>
    <property type="evidence" value="ECO:0007669"/>
    <property type="project" value="TreeGrafter"/>
</dbReference>
<protein>
    <submittedName>
        <fullName evidence="5">CCDC146</fullName>
    </submittedName>
</protein>
<dbReference type="Proteomes" id="UP000593567">
    <property type="component" value="Unassembled WGS sequence"/>
</dbReference>
<dbReference type="EMBL" id="VXIV02000695">
    <property type="protein sequence ID" value="KAF6036617.1"/>
    <property type="molecule type" value="Genomic_DNA"/>
</dbReference>
<organism evidence="5 6">
    <name type="scientific">Bugula neritina</name>
    <name type="common">Brown bryozoan</name>
    <name type="synonym">Sertularia neritina</name>
    <dbReference type="NCBI Taxonomy" id="10212"/>
    <lineage>
        <taxon>Eukaryota</taxon>
        <taxon>Metazoa</taxon>
        <taxon>Spiralia</taxon>
        <taxon>Lophotrochozoa</taxon>
        <taxon>Bryozoa</taxon>
        <taxon>Gymnolaemata</taxon>
        <taxon>Cheilostomatida</taxon>
        <taxon>Flustrina</taxon>
        <taxon>Buguloidea</taxon>
        <taxon>Bugulidae</taxon>
        <taxon>Bugula</taxon>
    </lineage>
</organism>
<accession>A0A7J7KE97</accession>
<comment type="caution">
    <text evidence="5">The sequence shown here is derived from an EMBL/GenBank/DDBJ whole genome shotgun (WGS) entry which is preliminary data.</text>
</comment>
<sequence length="943" mass="110818">MSAESENEEEIQSGEHESEETKDEGGLFNEGRLTGTRVAQLKAKYSELHDKLKTTRESESQLLQQAKHYTATLETQNQDLEKADNFPEGTDSDVSRMRQQLLKYRNELAQIEERQYQHEYKIECLEEDKKLMDREYERMPKKEEVEKKIKELQATCEELRKEITQRQAEAKNLKEDLDNKNREIQADKKAYEEANEEKERLKGDLIEVKQEPISIAKESDRYIRQKKQVSSICGPVVRALCEVEKRQKVLDSEYEEKLELLHSLENQRTNLEGEKFSADSELDQQRLALDEKQKAYDSLMREHEYAREKEAQLMGDKAALDLSLRTIMIEKKSQHEIVARKQREKDKDLRSLKRAELQLKVAEDNLAHQSMISEKVKGNLDAAPKDDGTLFNKRKELQKEVEQTKRALSQQTSLTAVEQVKVEQSIAEEGRLLYEQGDLRIEVVELTRLAAIKADEREQKARDFMRAEMRYHRAIEDLKTKQLQIQDHEKKFREMQQKLKEFAKLYDVIKNERNKIVNLIQTSTQISAEMREKIKILANEMEILRTAVSQKERLLQKTRLRHLNSIVIRDSLRNELAKQTRIEEEMREKRKQQKMEIEKLNNMINHAEEVMVQLRNKYEEEVQHRNARGIQLIERNEEVCIFYEKVNIQDTMVREGNVSVQAREEEIRFLKMQGQEERRGIDVLRKALPNKRNLEQELVALQIQLSQCQDRMMEQEKSLEDANDETRIRFLEGNDLSPAELKDKIQELEIRLAEKEEQLLEKELISEQVTRLAERVKKRAETGKDDTLDLAKKVNDIQAKIKDTTRKMMALVSELSMNQAAAMKLQATVKEQEAELEQCYVRMEKGEPPSEEIEREWEKMARNEERKARDFDNATKAKYEEEQYMISEGCKSTAEPRPNAYIPDDESELPIPRPYGSHAPFKPQEAGTTMRHIRKPVPKPIEI</sequence>
<feature type="coiled-coil region" evidence="2">
    <location>
        <begin position="691"/>
        <end position="765"/>
    </location>
</feature>
<evidence type="ECO:0000256" key="2">
    <source>
        <dbReference type="SAM" id="Coils"/>
    </source>
</evidence>
<reference evidence="5" key="1">
    <citation type="submission" date="2020-06" db="EMBL/GenBank/DDBJ databases">
        <title>Draft genome of Bugula neritina, a colonial animal packing powerful symbionts and potential medicines.</title>
        <authorList>
            <person name="Rayko M."/>
        </authorList>
    </citation>
    <scope>NUCLEOTIDE SEQUENCE [LARGE SCALE GENOMIC DNA]</scope>
    <source>
        <strain evidence="5">Kwan_BN1</strain>
    </source>
</reference>
<feature type="coiled-coil region" evidence="2">
    <location>
        <begin position="142"/>
        <end position="211"/>
    </location>
</feature>
<dbReference type="PANTHER" id="PTHR32083">
    <property type="entry name" value="CILIA AND FLAGELLA-ASSOCIATED PROTEIN 58-RELATED"/>
    <property type="match status" value="1"/>
</dbReference>
<gene>
    <name evidence="5" type="ORF">EB796_005064</name>
</gene>
<feature type="coiled-coil region" evidence="2">
    <location>
        <begin position="471"/>
        <end position="624"/>
    </location>
</feature>
<feature type="region of interest" description="Disordered" evidence="3">
    <location>
        <begin position="891"/>
        <end position="943"/>
    </location>
</feature>
<keyword evidence="1 2" id="KW-0175">Coiled coil</keyword>
<dbReference type="OrthoDB" id="10262929at2759"/>
<feature type="compositionally biased region" description="Acidic residues" evidence="3">
    <location>
        <begin position="1"/>
        <end position="22"/>
    </location>
</feature>
<dbReference type="Pfam" id="PF21771">
    <property type="entry name" value="CFAP58_CC"/>
    <property type="match status" value="1"/>
</dbReference>
<evidence type="ECO:0000256" key="1">
    <source>
        <dbReference type="ARBA" id="ARBA00023054"/>
    </source>
</evidence>
<dbReference type="InterPro" id="IPR049270">
    <property type="entry name" value="CFAP58_CC"/>
</dbReference>
<evidence type="ECO:0000313" key="5">
    <source>
        <dbReference type="EMBL" id="KAF6036617.1"/>
    </source>
</evidence>
<dbReference type="PANTHER" id="PTHR32083:SF34">
    <property type="entry name" value="COILED-COIL DOMAIN-CONTAINING PROTEIN 146"/>
    <property type="match status" value="1"/>
</dbReference>
<feature type="region of interest" description="Disordered" evidence="3">
    <location>
        <begin position="1"/>
        <end position="34"/>
    </location>
</feature>
<evidence type="ECO:0000313" key="6">
    <source>
        <dbReference type="Proteomes" id="UP000593567"/>
    </source>
</evidence>
<evidence type="ECO:0000256" key="3">
    <source>
        <dbReference type="SAM" id="MobiDB-lite"/>
    </source>
</evidence>